<reference evidence="1" key="1">
    <citation type="journal article" date="2025" name="Int. J. Syst. Evol. Microbiol.">
        <title>Inconstantimicrobium mannanitabidum sp. nov., a novel member of the family Clostridiaceae isolated from anoxic soil under the treatment of reductive soil disinfestation.</title>
        <authorList>
            <person name="Ueki A."/>
            <person name="Tonouchi A."/>
            <person name="Honma S."/>
            <person name="Kaku N."/>
            <person name="Ueki K."/>
        </authorList>
    </citation>
    <scope>NUCLEOTIDE SEQUENCE</scope>
    <source>
        <strain evidence="1">TW13</strain>
    </source>
</reference>
<proteinExistence type="predicted"/>
<dbReference type="EMBL" id="BROD01000001">
    <property type="protein sequence ID" value="GKX66724.1"/>
    <property type="molecule type" value="Genomic_DNA"/>
</dbReference>
<accession>A0ACB5RD91</accession>
<evidence type="ECO:0000313" key="2">
    <source>
        <dbReference type="Proteomes" id="UP001058074"/>
    </source>
</evidence>
<sequence length="173" mass="20391">MELWDVYDINRNKTNKTMVRGEAFEKDAYHLVIHVCIFNSNGQMLIQQRQPFKEGWPNMWDITVGGSAIKGDTSQSAAERELFEEIGLRVDFTNSRPHISINFEKGFDDVYLIEQDVDINELSLQYEEVQRVKWASKEEIFSMIESGEFIPYYKSLIQLFFDTRKQYGCHQEK</sequence>
<protein>
    <submittedName>
        <fullName evidence="1">NUDIX hydrolase</fullName>
    </submittedName>
</protein>
<name>A0ACB5RD91_9CLOT</name>
<evidence type="ECO:0000313" key="1">
    <source>
        <dbReference type="EMBL" id="GKX66724.1"/>
    </source>
</evidence>
<gene>
    <name evidence="1" type="ORF">rsdtw13_19820</name>
</gene>
<dbReference type="Proteomes" id="UP001058074">
    <property type="component" value="Unassembled WGS sequence"/>
</dbReference>
<keyword evidence="2" id="KW-1185">Reference proteome</keyword>
<comment type="caution">
    <text evidence="1">The sequence shown here is derived from an EMBL/GenBank/DDBJ whole genome shotgun (WGS) entry which is preliminary data.</text>
</comment>
<keyword evidence="1" id="KW-0378">Hydrolase</keyword>
<organism evidence="1 2">
    <name type="scientific">Inconstantimicrobium mannanitabidum</name>
    <dbReference type="NCBI Taxonomy" id="1604901"/>
    <lineage>
        <taxon>Bacteria</taxon>
        <taxon>Bacillati</taxon>
        <taxon>Bacillota</taxon>
        <taxon>Clostridia</taxon>
        <taxon>Eubacteriales</taxon>
        <taxon>Clostridiaceae</taxon>
        <taxon>Inconstantimicrobium</taxon>
    </lineage>
</organism>